<feature type="domain" description="tRNA(Ile)-lysidine/2-thiocytidine synthase N-terminal" evidence="3">
    <location>
        <begin position="23"/>
        <end position="205"/>
    </location>
</feature>
<keyword evidence="4" id="KW-0548">Nucleotidyltransferase</keyword>
<dbReference type="OrthoDB" id="9801054at2"/>
<dbReference type="CDD" id="cd24138">
    <property type="entry name" value="TtcA-like"/>
    <property type="match status" value="1"/>
</dbReference>
<dbReference type="Gene3D" id="3.40.50.620">
    <property type="entry name" value="HUPs"/>
    <property type="match status" value="1"/>
</dbReference>
<evidence type="ECO:0000313" key="4">
    <source>
        <dbReference type="EMBL" id="ERJ13011.1"/>
    </source>
</evidence>
<feature type="cross-link" description="Glycyl lysine isopeptide (Lys-Gly) (interchain with G-Cter in TtuB)" evidence="2">
    <location>
        <position position="199"/>
    </location>
</feature>
<reference evidence="4 5" key="2">
    <citation type="journal article" date="2013" name="PLoS ONE">
        <title>INDIGO - INtegrated Data Warehouse of MIcrobial GenOmes with Examples from the Red Sea Extremophiles.</title>
        <authorList>
            <person name="Alam I."/>
            <person name="Antunes A."/>
            <person name="Kamau A.A."/>
            <person name="Ba Alawi W."/>
            <person name="Kalkatawi M."/>
            <person name="Stingl U."/>
            <person name="Bajic V.B."/>
        </authorList>
    </citation>
    <scope>NUCLEOTIDE SEQUENCE [LARGE SCALE GENOMIC DNA]</scope>
    <source>
        <strain evidence="4 5">SSD-17B</strain>
    </source>
</reference>
<name>U2EE98_9MOLU</name>
<accession>U2EE98</accession>
<dbReference type="PANTHER" id="PTHR43686">
    <property type="entry name" value="SULFURTRANSFERASE-RELATED"/>
    <property type="match status" value="1"/>
</dbReference>
<keyword evidence="5" id="KW-1185">Reference proteome</keyword>
<evidence type="ECO:0000256" key="1">
    <source>
        <dbReference type="ARBA" id="ARBA00022679"/>
    </source>
</evidence>
<evidence type="ECO:0000259" key="3">
    <source>
        <dbReference type="Pfam" id="PF01171"/>
    </source>
</evidence>
<dbReference type="Proteomes" id="UP000005707">
    <property type="component" value="Unassembled WGS sequence"/>
</dbReference>
<dbReference type="RefSeq" id="WP_008826978.1">
    <property type="nucleotide sequence ID" value="NZ_AFNU02000002.1"/>
</dbReference>
<evidence type="ECO:0000313" key="5">
    <source>
        <dbReference type="Proteomes" id="UP000005707"/>
    </source>
</evidence>
<sequence length="250" mass="28660">MRKVLGMISKADRDFNLIEEGDKIAVGVSGGKDSMAMLYALKLYKNMTNVNYEIIGITLKLGFPNMDYNPVKDFCNLHGIEYKTVDTEVYEVLKSKADHKGNIPCSLCSKFKKALLIDEAKKLGCNKVTMGHHLDDGIETLMMNAIFNGFLSTFQPKMYLDQTDVMFIRPLIYVKEHQLINAVKNGDIPVVTSTCPMDKHTKREEVKHWLEDVYRKFPTAKKNFKNMLIHPERVSLWERTGSDEDEKNKN</sequence>
<dbReference type="Pfam" id="PF01171">
    <property type="entry name" value="ATP_bind_3"/>
    <property type="match status" value="1"/>
</dbReference>
<feature type="cross-link" description="Glycyl lysine isopeptide (Lys-Gly) (interchain with G-Cter in TtuB)" evidence="2">
    <location>
        <position position="202"/>
    </location>
</feature>
<gene>
    <name evidence="4" type="ORF">HLPCO_000610</name>
</gene>
<comment type="caution">
    <text evidence="4">The sequence shown here is derived from an EMBL/GenBank/DDBJ whole genome shotgun (WGS) entry which is preliminary data.</text>
</comment>
<dbReference type="PANTHER" id="PTHR43686:SF1">
    <property type="entry name" value="AMINOTRAN_5 DOMAIN-CONTAINING PROTEIN"/>
    <property type="match status" value="1"/>
</dbReference>
<keyword evidence="2" id="KW-0832">Ubl conjugation</keyword>
<organism evidence="4 5">
    <name type="scientific">Haloplasma contractile SSD-17B</name>
    <dbReference type="NCBI Taxonomy" id="1033810"/>
    <lineage>
        <taxon>Bacteria</taxon>
        <taxon>Bacillati</taxon>
        <taxon>Mycoplasmatota</taxon>
        <taxon>Mollicutes</taxon>
        <taxon>Haloplasmatales</taxon>
        <taxon>Haloplasmataceae</taxon>
        <taxon>Haloplasma</taxon>
    </lineage>
</organism>
<feature type="cross-link" description="Glycyl lysine isopeptide (Lys-Gly) (interchain with G-Cter in TtuB)" evidence="2">
    <location>
        <position position="112"/>
    </location>
</feature>
<dbReference type="EC" id="2.7.7.-" evidence="4"/>
<keyword evidence="2" id="KW-1017">Isopeptide bond</keyword>
<evidence type="ECO:0000256" key="2">
    <source>
        <dbReference type="PIRSR" id="PIRSR004976-52"/>
    </source>
</evidence>
<protein>
    <submittedName>
        <fullName evidence="4">Cytoplasmic tRNA 2-thiolation protein 1</fullName>
        <ecNumber evidence="4">2.7.7.-</ecNumber>
    </submittedName>
</protein>
<dbReference type="InParanoid" id="U2EE98"/>
<proteinExistence type="predicted"/>
<dbReference type="SUPFAM" id="SSF52402">
    <property type="entry name" value="Adenine nucleotide alpha hydrolases-like"/>
    <property type="match status" value="1"/>
</dbReference>
<dbReference type="PIRSF" id="PIRSF004976">
    <property type="entry name" value="ATPase_YdaO"/>
    <property type="match status" value="1"/>
</dbReference>
<keyword evidence="1 4" id="KW-0808">Transferase</keyword>
<dbReference type="eggNOG" id="COG0037">
    <property type="taxonomic scope" value="Bacteria"/>
</dbReference>
<dbReference type="GO" id="GO:0008033">
    <property type="term" value="P:tRNA processing"/>
    <property type="evidence" value="ECO:0007669"/>
    <property type="project" value="InterPro"/>
</dbReference>
<dbReference type="STRING" id="1033810.HLPCO_000610"/>
<dbReference type="GO" id="GO:0016779">
    <property type="term" value="F:nucleotidyltransferase activity"/>
    <property type="evidence" value="ECO:0007669"/>
    <property type="project" value="UniProtKB-KW"/>
</dbReference>
<dbReference type="EMBL" id="AFNU02000002">
    <property type="protein sequence ID" value="ERJ13011.1"/>
    <property type="molecule type" value="Genomic_DNA"/>
</dbReference>
<dbReference type="AlphaFoldDB" id="U2EE98"/>
<dbReference type="InterPro" id="IPR035107">
    <property type="entry name" value="tRNA_thiolation_TtcA_Ctu1"/>
</dbReference>
<dbReference type="InterPro" id="IPR011063">
    <property type="entry name" value="TilS/TtcA_N"/>
</dbReference>
<reference evidence="4 5" key="1">
    <citation type="journal article" date="2011" name="J. Bacteriol.">
        <title>Genome sequence of Haloplasma contractile, an unusual contractile bacterium from a deep-sea anoxic brine lake.</title>
        <authorList>
            <person name="Antunes A."/>
            <person name="Alam I."/>
            <person name="El Dorry H."/>
            <person name="Siam R."/>
            <person name="Robertson A."/>
            <person name="Bajic V.B."/>
            <person name="Stingl U."/>
        </authorList>
    </citation>
    <scope>NUCLEOTIDE SEQUENCE [LARGE SCALE GENOMIC DNA]</scope>
    <source>
        <strain evidence="4 5">SSD-17B</strain>
    </source>
</reference>
<dbReference type="InterPro" id="IPR014729">
    <property type="entry name" value="Rossmann-like_a/b/a_fold"/>
</dbReference>